<reference evidence="20 21" key="1">
    <citation type="submission" date="2019-06" db="EMBL/GenBank/DDBJ databases">
        <title>Whole genome shotgun sequence of Vibrio comitans NBRC 102076.</title>
        <authorList>
            <person name="Hosoyama A."/>
            <person name="Uohara A."/>
            <person name="Ohji S."/>
            <person name="Ichikawa N."/>
        </authorList>
    </citation>
    <scope>NUCLEOTIDE SEQUENCE [LARGE SCALE GENOMIC DNA]</scope>
    <source>
        <strain evidence="20 21">NBRC 102076</strain>
    </source>
</reference>
<dbReference type="Pfam" id="PF00042">
    <property type="entry name" value="Globin"/>
    <property type="match status" value="1"/>
</dbReference>
<dbReference type="InterPro" id="IPR023950">
    <property type="entry name" value="Hmp"/>
</dbReference>
<keyword evidence="4 17" id="KW-0216">Detoxification</keyword>
<comment type="similarity">
    <text evidence="2 17">Belongs to the globin family. Two-domain flavohemoproteins subfamily.</text>
</comment>
<dbReference type="InterPro" id="IPR008333">
    <property type="entry name" value="Cbr1-like_FAD-bd_dom"/>
</dbReference>
<dbReference type="GO" id="GO:0009636">
    <property type="term" value="P:response to toxic substance"/>
    <property type="evidence" value="ECO:0007669"/>
    <property type="project" value="UniProtKB-KW"/>
</dbReference>
<evidence type="ECO:0000256" key="1">
    <source>
        <dbReference type="ARBA" id="ARBA00006401"/>
    </source>
</evidence>
<comment type="catalytic activity">
    <reaction evidence="16 17">
        <text>2 nitric oxide + NADPH + 2 O2 = 2 nitrate + NADP(+) + H(+)</text>
        <dbReference type="Rhea" id="RHEA:19465"/>
        <dbReference type="ChEBI" id="CHEBI:15378"/>
        <dbReference type="ChEBI" id="CHEBI:15379"/>
        <dbReference type="ChEBI" id="CHEBI:16480"/>
        <dbReference type="ChEBI" id="CHEBI:17632"/>
        <dbReference type="ChEBI" id="CHEBI:57783"/>
        <dbReference type="ChEBI" id="CHEBI:58349"/>
        <dbReference type="EC" id="1.14.12.17"/>
    </reaction>
</comment>
<evidence type="ECO:0000256" key="12">
    <source>
        <dbReference type="ARBA" id="ARBA00023004"/>
    </source>
</evidence>
<keyword evidence="6 17" id="KW-0561">Oxygen transport</keyword>
<dbReference type="Gene3D" id="2.40.30.10">
    <property type="entry name" value="Translation factors"/>
    <property type="match status" value="1"/>
</dbReference>
<dbReference type="Gene3D" id="3.40.50.80">
    <property type="entry name" value="Nucleotide-binding domain of ferredoxin-NADP reductase (FNR) module"/>
    <property type="match status" value="1"/>
</dbReference>
<dbReference type="InterPro" id="IPR001709">
    <property type="entry name" value="Flavoprot_Pyr_Nucl_cyt_Rdtase"/>
</dbReference>
<feature type="region of interest" description="Reductase" evidence="17">
    <location>
        <begin position="159"/>
        <end position="406"/>
    </location>
</feature>
<feature type="site" description="Influences the redox potential of the prosthetic heme and FAD groups" evidence="17">
    <location>
        <position position="398"/>
    </location>
</feature>
<feature type="binding site" evidence="17">
    <location>
        <position position="200"/>
    </location>
    <ligand>
        <name>FAD</name>
        <dbReference type="ChEBI" id="CHEBI:57692"/>
    </ligand>
</feature>
<evidence type="ECO:0000259" key="19">
    <source>
        <dbReference type="PROSITE" id="PS51384"/>
    </source>
</evidence>
<dbReference type="InterPro" id="IPR012292">
    <property type="entry name" value="Globin/Proto"/>
</dbReference>
<evidence type="ECO:0000256" key="4">
    <source>
        <dbReference type="ARBA" id="ARBA00022575"/>
    </source>
</evidence>
<dbReference type="InterPro" id="IPR039261">
    <property type="entry name" value="FNR_nucleotide-bd"/>
</dbReference>
<evidence type="ECO:0000256" key="13">
    <source>
        <dbReference type="ARBA" id="ARBA00023027"/>
    </source>
</evidence>
<feature type="domain" description="Globin" evidence="18">
    <location>
        <begin position="13"/>
        <end position="148"/>
    </location>
</feature>
<dbReference type="InterPro" id="IPR000971">
    <property type="entry name" value="Globin"/>
</dbReference>
<evidence type="ECO:0000256" key="6">
    <source>
        <dbReference type="ARBA" id="ARBA00022621"/>
    </source>
</evidence>
<name>A0A4Y3IT09_9VIBR</name>
<feature type="site" description="Involved in heme-bound ligand stabilization and O-O bond activation" evidence="17">
    <location>
        <position position="41"/>
    </location>
</feature>
<dbReference type="GO" id="GO:0046872">
    <property type="term" value="F:metal ion binding"/>
    <property type="evidence" value="ECO:0007669"/>
    <property type="project" value="UniProtKB-KW"/>
</dbReference>
<dbReference type="AlphaFoldDB" id="A0A4Y3IT09"/>
<evidence type="ECO:0000259" key="18">
    <source>
        <dbReference type="PROSITE" id="PS01033"/>
    </source>
</evidence>
<feature type="domain" description="FAD-binding FR-type" evidence="19">
    <location>
        <begin position="162"/>
        <end position="267"/>
    </location>
</feature>
<dbReference type="Pfam" id="PF00970">
    <property type="entry name" value="FAD_binding_6"/>
    <property type="match status" value="1"/>
</dbReference>
<dbReference type="SUPFAM" id="SSF46458">
    <property type="entry name" value="Globin-like"/>
    <property type="match status" value="1"/>
</dbReference>
<dbReference type="GO" id="GO:0046210">
    <property type="term" value="P:nitric oxide catabolic process"/>
    <property type="evidence" value="ECO:0007669"/>
    <property type="project" value="TreeGrafter"/>
</dbReference>
<dbReference type="FunFam" id="3.40.50.80:FF:000010">
    <property type="entry name" value="Flavohemoprotein"/>
    <property type="match status" value="1"/>
</dbReference>
<dbReference type="EMBL" id="BJLH01000024">
    <property type="protein sequence ID" value="GEA62633.1"/>
    <property type="molecule type" value="Genomic_DNA"/>
</dbReference>
<keyword evidence="7 17" id="KW-0285">Flavoprotein</keyword>
<comment type="cofactor">
    <cofactor evidence="17">
        <name>FAD</name>
        <dbReference type="ChEBI" id="CHEBI:57692"/>
    </cofactor>
    <text evidence="17">Binds 1 FAD per subunit.</text>
</comment>
<dbReference type="Pfam" id="PF00175">
    <property type="entry name" value="NAD_binding_1"/>
    <property type="match status" value="1"/>
</dbReference>
<keyword evidence="8 17" id="KW-0479">Metal-binding</keyword>
<dbReference type="NCBIfam" id="NF009805">
    <property type="entry name" value="PRK13289.1"/>
    <property type="match status" value="1"/>
</dbReference>
<feature type="binding site" description="proximal binding residue" evidence="17">
    <location>
        <position position="97"/>
    </location>
    <ligand>
        <name>heme b</name>
        <dbReference type="ChEBI" id="CHEBI:60344"/>
    </ligand>
    <ligandPart>
        <name>Fe</name>
        <dbReference type="ChEBI" id="CHEBI:18248"/>
    </ligandPart>
</feature>
<dbReference type="GO" id="GO:0008941">
    <property type="term" value="F:nitric oxide dioxygenase NAD(P)H activity"/>
    <property type="evidence" value="ECO:0007669"/>
    <property type="project" value="UniProtKB-UniRule"/>
</dbReference>
<dbReference type="HAMAP" id="MF_01252">
    <property type="entry name" value="Hmp"/>
    <property type="match status" value="1"/>
</dbReference>
<feature type="binding site" evidence="17">
    <location>
        <begin position="216"/>
        <end position="219"/>
    </location>
    <ligand>
        <name>FAD</name>
        <dbReference type="ChEBI" id="CHEBI:57692"/>
    </ligand>
</feature>
<keyword evidence="21" id="KW-1185">Reference proteome</keyword>
<dbReference type="CDD" id="cd14776">
    <property type="entry name" value="HmpEc-globin-like"/>
    <property type="match status" value="1"/>
</dbReference>
<evidence type="ECO:0000256" key="9">
    <source>
        <dbReference type="ARBA" id="ARBA00022827"/>
    </source>
</evidence>
<evidence type="ECO:0000256" key="2">
    <source>
        <dbReference type="ARBA" id="ARBA00008414"/>
    </source>
</evidence>
<evidence type="ECO:0000256" key="14">
    <source>
        <dbReference type="ARBA" id="ARBA00025094"/>
    </source>
</evidence>
<dbReference type="PROSITE" id="PS51384">
    <property type="entry name" value="FAD_FR"/>
    <property type="match status" value="1"/>
</dbReference>
<dbReference type="GO" id="GO:0020037">
    <property type="term" value="F:heme binding"/>
    <property type="evidence" value="ECO:0007669"/>
    <property type="project" value="InterPro"/>
</dbReference>
<evidence type="ECO:0000256" key="7">
    <source>
        <dbReference type="ARBA" id="ARBA00022630"/>
    </source>
</evidence>
<dbReference type="GO" id="GO:0071500">
    <property type="term" value="P:cellular response to nitrosative stress"/>
    <property type="evidence" value="ECO:0007669"/>
    <property type="project" value="TreeGrafter"/>
</dbReference>
<keyword evidence="9 17" id="KW-0274">FAD</keyword>
<dbReference type="GO" id="GO:0071949">
    <property type="term" value="F:FAD binding"/>
    <property type="evidence" value="ECO:0007669"/>
    <property type="project" value="InterPro"/>
</dbReference>
<evidence type="ECO:0000256" key="5">
    <source>
        <dbReference type="ARBA" id="ARBA00022617"/>
    </source>
</evidence>
<dbReference type="EC" id="1.14.12.17" evidence="17"/>
<dbReference type="GO" id="GO:0019825">
    <property type="term" value="F:oxygen binding"/>
    <property type="evidence" value="ECO:0007669"/>
    <property type="project" value="InterPro"/>
</dbReference>
<feature type="active site" description="Charge relay system" evidence="17">
    <location>
        <position position="107"/>
    </location>
</feature>
<comment type="caution">
    <text evidence="20">The sequence shown here is derived from an EMBL/GenBank/DDBJ whole genome shotgun (WGS) entry which is preliminary data.</text>
</comment>
<dbReference type="Gene3D" id="1.10.490.10">
    <property type="entry name" value="Globins"/>
    <property type="match status" value="1"/>
</dbReference>
<protein>
    <recommendedName>
        <fullName evidence="17">Flavohemoprotein</fullName>
    </recommendedName>
    <alternativeName>
        <fullName evidence="17">Flavohemoglobin</fullName>
    </alternativeName>
    <alternativeName>
        <fullName evidence="17">Hemoglobin-like protein</fullName>
    </alternativeName>
    <alternativeName>
        <fullName evidence="17">Nitric oxide dioxygenase</fullName>
        <shortName evidence="17">NO oxygenase</shortName>
        <shortName evidence="17">NOD</shortName>
        <ecNumber evidence="17">1.14.12.17</ecNumber>
    </alternativeName>
</protein>
<feature type="binding site" evidence="17">
    <location>
        <begin position="399"/>
        <end position="402"/>
    </location>
    <ligand>
        <name>FAD</name>
        <dbReference type="ChEBI" id="CHEBI:57692"/>
    </ligand>
</feature>
<accession>A0A4Y3IT09</accession>
<dbReference type="InterPro" id="IPR017938">
    <property type="entry name" value="Riboflavin_synthase-like_b-brl"/>
</dbReference>
<evidence type="ECO:0000256" key="17">
    <source>
        <dbReference type="HAMAP-Rule" id="MF_01252"/>
    </source>
</evidence>
<dbReference type="SUPFAM" id="SSF52343">
    <property type="entry name" value="Ferredoxin reductase-like, C-terminal NADP-linked domain"/>
    <property type="match status" value="1"/>
</dbReference>
<dbReference type="InterPro" id="IPR017927">
    <property type="entry name" value="FAD-bd_FR_type"/>
</dbReference>
<dbReference type="PANTHER" id="PTHR43396:SF3">
    <property type="entry name" value="FLAVOHEMOPROTEIN"/>
    <property type="match status" value="1"/>
</dbReference>
<comment type="function">
    <text evidence="14 17">Is involved in NO detoxification in an aerobic process, termed nitric oxide dioxygenase (NOD) reaction that utilizes O(2) and NAD(P)H to convert NO to nitrate, which protects the bacterium from various noxious nitrogen compounds. Therefore, plays a central role in the inducible response to nitrosative stress.</text>
</comment>
<dbReference type="PRINTS" id="PR00371">
    <property type="entry name" value="FPNCR"/>
</dbReference>
<evidence type="ECO:0000256" key="16">
    <source>
        <dbReference type="ARBA" id="ARBA00049433"/>
    </source>
</evidence>
<comment type="cofactor">
    <cofactor evidence="17">
        <name>heme b</name>
        <dbReference type="ChEBI" id="CHEBI:60344"/>
    </cofactor>
    <text evidence="17">Binds 1 heme b (iron(II)-protoporphyrin IX) group per subunit.</text>
</comment>
<dbReference type="CDD" id="cd06184">
    <property type="entry name" value="flavohem_like_fad_nad_binding"/>
    <property type="match status" value="1"/>
</dbReference>
<comment type="domain">
    <text evidence="17">Consists of two distinct domains; an N-terminal heme-containing oxygen-binding domain and a C-terminal reductase domain with binding sites for FAD and NAD(P)H.</text>
</comment>
<evidence type="ECO:0000313" key="20">
    <source>
        <dbReference type="EMBL" id="GEA62633.1"/>
    </source>
</evidence>
<comment type="similarity">
    <text evidence="1 17">In the C-terminal section; belongs to the flavoprotein pyridine nucleotide cytochrome reductase family.</text>
</comment>
<organism evidence="20 21">
    <name type="scientific">Vibrio comitans NBRC 102076</name>
    <dbReference type="NCBI Taxonomy" id="1219078"/>
    <lineage>
        <taxon>Bacteria</taxon>
        <taxon>Pseudomonadati</taxon>
        <taxon>Pseudomonadota</taxon>
        <taxon>Gammaproteobacteria</taxon>
        <taxon>Vibrionales</taxon>
        <taxon>Vibrionaceae</taxon>
        <taxon>Vibrio</taxon>
    </lineage>
</organism>
<proteinExistence type="inferred from homology"/>
<dbReference type="PANTHER" id="PTHR43396">
    <property type="entry name" value="FLAVOHEMOPROTEIN"/>
    <property type="match status" value="1"/>
</dbReference>
<dbReference type="FunFam" id="1.10.490.10:FF:000003">
    <property type="entry name" value="Flavohemoprotein"/>
    <property type="match status" value="1"/>
</dbReference>
<dbReference type="Proteomes" id="UP000318242">
    <property type="component" value="Unassembled WGS sequence"/>
</dbReference>
<sequence>MTLKYTFKWITKMLEQKTIDIVKATAPLLAETGPKLTTHFYDRMFAHNPELQDIFNMSNQRNGDQREALFNAICGYASNIDNLGALLPVVEKIAQKHTSFMITAEQYNIVGSHLLGTIDELFSPGQEVLDAWGEAYGVLANIFIQREEQIYVANEQSRGGWRGLREFEVIEKKDESAVITSFVFKPVDGGSVADFKPGQYLGIYLNTPKFENQEIRQYSLSAAANGSTYRISVKREGEGKVSNFLHDHLQQGDIVKLAPPAGDFFLDSESKEPVVLISAGVGLTPMLSMLETLEQSDQAVTWLHAAENGEQHAFKEHVSQLCNSTDNFEHFTWYRSPLASDLQSEDYQAEGLINLSKLSQKQLPKNAKVYFCGPVAFMQSVAQQLIELGYAKEQLNYECFGPHKVL</sequence>
<dbReference type="InterPro" id="IPR009050">
    <property type="entry name" value="Globin-like_sf"/>
</dbReference>
<keyword evidence="5 17" id="KW-0349">Heme</keyword>
<evidence type="ECO:0000256" key="10">
    <source>
        <dbReference type="ARBA" id="ARBA00022857"/>
    </source>
</evidence>
<dbReference type="InterPro" id="IPR001433">
    <property type="entry name" value="OxRdtase_FAD/NAD-bd"/>
</dbReference>
<comment type="catalytic activity">
    <reaction evidence="15 17">
        <text>2 nitric oxide + NADH + 2 O2 = 2 nitrate + NAD(+) + H(+)</text>
        <dbReference type="Rhea" id="RHEA:19469"/>
        <dbReference type="ChEBI" id="CHEBI:15378"/>
        <dbReference type="ChEBI" id="CHEBI:15379"/>
        <dbReference type="ChEBI" id="CHEBI:16480"/>
        <dbReference type="ChEBI" id="CHEBI:17632"/>
        <dbReference type="ChEBI" id="CHEBI:57540"/>
        <dbReference type="ChEBI" id="CHEBI:57945"/>
        <dbReference type="EC" id="1.14.12.17"/>
    </reaction>
</comment>
<dbReference type="GO" id="GO:0005344">
    <property type="term" value="F:oxygen carrier activity"/>
    <property type="evidence" value="ECO:0007669"/>
    <property type="project" value="UniProtKB-UniRule"/>
</dbReference>
<evidence type="ECO:0000256" key="8">
    <source>
        <dbReference type="ARBA" id="ARBA00022723"/>
    </source>
</evidence>
<dbReference type="PRINTS" id="PR00410">
    <property type="entry name" value="PHEHYDRXLASE"/>
</dbReference>
<evidence type="ECO:0000256" key="11">
    <source>
        <dbReference type="ARBA" id="ARBA00023002"/>
    </source>
</evidence>
<keyword evidence="12 17" id="KW-0408">Iron</keyword>
<dbReference type="FunFam" id="2.40.30.10:FF:000034">
    <property type="entry name" value="Flavohemoprotein"/>
    <property type="match status" value="1"/>
</dbReference>
<gene>
    <name evidence="17 20" type="primary">hmp</name>
    <name evidence="20" type="ORF">VCO01S_38260</name>
</gene>
<feature type="site" description="Influences the redox potential of the prosthetic heme and FAD groups" evidence="17">
    <location>
        <position position="96"/>
    </location>
</feature>
<evidence type="ECO:0000256" key="3">
    <source>
        <dbReference type="ARBA" id="ARBA00022448"/>
    </source>
</evidence>
<evidence type="ECO:0000256" key="15">
    <source>
        <dbReference type="ARBA" id="ARBA00048649"/>
    </source>
</evidence>
<dbReference type="PROSITE" id="PS01033">
    <property type="entry name" value="GLOBIN"/>
    <property type="match status" value="1"/>
</dbReference>
<feature type="active site" description="Charge relay system" evidence="17">
    <location>
        <position position="147"/>
    </location>
</feature>
<dbReference type="SUPFAM" id="SSF63380">
    <property type="entry name" value="Riboflavin synthase domain-like"/>
    <property type="match status" value="1"/>
</dbReference>
<evidence type="ECO:0000313" key="21">
    <source>
        <dbReference type="Proteomes" id="UP000318242"/>
    </source>
</evidence>
<keyword evidence="11 17" id="KW-0560">Oxidoreductase</keyword>
<keyword evidence="13 17" id="KW-0520">NAD</keyword>
<keyword evidence="10 17" id="KW-0521">NADP</keyword>
<keyword evidence="3 17" id="KW-0813">Transport</keyword>
<feature type="binding site" evidence="17">
    <location>
        <begin position="280"/>
        <end position="285"/>
    </location>
    <ligand>
        <name>NADP(+)</name>
        <dbReference type="ChEBI" id="CHEBI:58349"/>
    </ligand>
</feature>